<feature type="transmembrane region" description="Helical" evidence="11">
    <location>
        <begin position="277"/>
        <end position="298"/>
    </location>
</feature>
<dbReference type="PANTHER" id="PTHR30365:SF14">
    <property type="entry name" value="CYTOCHROME BD MENAQUINOL OXIDASE SUBUNIT I-RELATED"/>
    <property type="match status" value="1"/>
</dbReference>
<feature type="transmembrane region" description="Helical" evidence="11">
    <location>
        <begin position="595"/>
        <end position="617"/>
    </location>
</feature>
<dbReference type="GO" id="GO:0016682">
    <property type="term" value="F:oxidoreductase activity, acting on diphenols and related substances as donors, oxygen as acceptor"/>
    <property type="evidence" value="ECO:0007669"/>
    <property type="project" value="TreeGrafter"/>
</dbReference>
<keyword evidence="4" id="KW-0349">Heme</keyword>
<feature type="transmembrane region" description="Helical" evidence="11">
    <location>
        <begin position="352"/>
        <end position="376"/>
    </location>
</feature>
<dbReference type="EMBL" id="UOGF01000065">
    <property type="protein sequence ID" value="VAX30805.1"/>
    <property type="molecule type" value="Genomic_DNA"/>
</dbReference>
<evidence type="ECO:0000256" key="11">
    <source>
        <dbReference type="SAM" id="Phobius"/>
    </source>
</evidence>
<evidence type="ECO:0000256" key="9">
    <source>
        <dbReference type="ARBA" id="ARBA00023004"/>
    </source>
</evidence>
<evidence type="ECO:0000256" key="1">
    <source>
        <dbReference type="ARBA" id="ARBA00004651"/>
    </source>
</evidence>
<keyword evidence="8 11" id="KW-1133">Transmembrane helix</keyword>
<gene>
    <name evidence="12" type="ORF">MNBD_NITROSPIRAE01-1798</name>
</gene>
<dbReference type="GO" id="GO:0046872">
    <property type="term" value="F:metal ion binding"/>
    <property type="evidence" value="ECO:0007669"/>
    <property type="project" value="UniProtKB-KW"/>
</dbReference>
<dbReference type="GO" id="GO:0009055">
    <property type="term" value="F:electron transfer activity"/>
    <property type="evidence" value="ECO:0007669"/>
    <property type="project" value="InterPro"/>
</dbReference>
<feature type="transmembrane region" description="Helical" evidence="11">
    <location>
        <begin position="388"/>
        <end position="407"/>
    </location>
</feature>
<evidence type="ECO:0000256" key="4">
    <source>
        <dbReference type="ARBA" id="ARBA00022617"/>
    </source>
</evidence>
<dbReference type="GO" id="GO:0020037">
    <property type="term" value="F:heme binding"/>
    <property type="evidence" value="ECO:0007669"/>
    <property type="project" value="TreeGrafter"/>
</dbReference>
<reference evidence="12" key="1">
    <citation type="submission" date="2018-06" db="EMBL/GenBank/DDBJ databases">
        <authorList>
            <person name="Zhirakovskaya E."/>
        </authorList>
    </citation>
    <scope>NUCLEOTIDE SEQUENCE</scope>
</reference>
<dbReference type="GO" id="GO:0005886">
    <property type="term" value="C:plasma membrane"/>
    <property type="evidence" value="ECO:0007669"/>
    <property type="project" value="UniProtKB-SubCell"/>
</dbReference>
<evidence type="ECO:0000256" key="8">
    <source>
        <dbReference type="ARBA" id="ARBA00022989"/>
    </source>
</evidence>
<keyword evidence="5 11" id="KW-0812">Transmembrane</keyword>
<evidence type="ECO:0000256" key="6">
    <source>
        <dbReference type="ARBA" id="ARBA00022723"/>
    </source>
</evidence>
<evidence type="ECO:0000256" key="10">
    <source>
        <dbReference type="ARBA" id="ARBA00023136"/>
    </source>
</evidence>
<dbReference type="GO" id="GO:0019646">
    <property type="term" value="P:aerobic electron transport chain"/>
    <property type="evidence" value="ECO:0007669"/>
    <property type="project" value="InterPro"/>
</dbReference>
<name>A0A3B1DGG3_9ZZZZ</name>
<evidence type="ECO:0000256" key="2">
    <source>
        <dbReference type="ARBA" id="ARBA00022448"/>
    </source>
</evidence>
<feature type="transmembrane region" description="Helical" evidence="11">
    <location>
        <begin position="217"/>
        <end position="237"/>
    </location>
</feature>
<feature type="transmembrane region" description="Helical" evidence="11">
    <location>
        <begin position="546"/>
        <end position="567"/>
    </location>
</feature>
<keyword evidence="10 11" id="KW-0472">Membrane</keyword>
<evidence type="ECO:0000256" key="3">
    <source>
        <dbReference type="ARBA" id="ARBA00022475"/>
    </source>
</evidence>
<sequence>MLNLFGEKKKKIGALLLLGMLSLLILLPFAPTAVVMAQEEEAAVVEGEEEPKMGKDVFYKEVGEFGPISGPPAPTMVYPDDYGTYGDYQSRTIIWIANQQHLYFGSFVLAVPMFVWVMELIGVLQFRKNPKVAKKFDDLAHEMMKISLTAYSVTAILGGVLIFSFLALYPGFFGYLSSIFRPVMHIYALLFILESGVLYVYYYGWDSMNDGDGNWKYSHLALCTLLNAVGIVLMVMANTWVSFMMSPAGVDADGHFLGDIWKVMHNPLMVPVVIHRILGNAAFGGGVVAAYSAFRFLSAKTAEEKAHYDWMSYIAMFMGILALIPLPFAGYWLMREIYGYRQQMGITLMGGLLAWVFIMQATMIATLFITVNYYLFQAMGRMPGAERYYPAFKFLLATLVVATIAWLTPHTFVMTPAELKAMGGQQHPIVGNYGVMSAKNTAINTMITATVVCFMIYQRCNFNIKVPWAWKGNLFLVFLVIGAEANILFLGVYGYFIPANVRIGLSVPQVASTLTVLFVGVTVNLKMLKGAEPVGEIRWGHMSVRGAYALFMLAVAFTWTMAVMGYLRSSVRLHWHINEILRDNSPWAFTNPLGYAGNINSLNVLLFWTMLLFVFWLSSLAAAGKKKVDAEAVAAAAAAGSAAPAASH</sequence>
<feature type="transmembrane region" description="Helical" evidence="11">
    <location>
        <begin position="184"/>
        <end position="205"/>
    </location>
</feature>
<protein>
    <recommendedName>
        <fullName evidence="13">Cytochrome d ubiquinol oxidase subunit I</fullName>
    </recommendedName>
</protein>
<feature type="transmembrane region" description="Helical" evidence="11">
    <location>
        <begin position="442"/>
        <end position="462"/>
    </location>
</feature>
<dbReference type="AlphaFoldDB" id="A0A3B1DGG3"/>
<dbReference type="GO" id="GO:0070069">
    <property type="term" value="C:cytochrome complex"/>
    <property type="evidence" value="ECO:0007669"/>
    <property type="project" value="InterPro"/>
</dbReference>
<keyword evidence="7" id="KW-0249">Electron transport</keyword>
<keyword evidence="3" id="KW-1003">Cell membrane</keyword>
<feature type="transmembrane region" description="Helical" evidence="11">
    <location>
        <begin position="148"/>
        <end position="172"/>
    </location>
</feature>
<accession>A0A3B1DGG3</accession>
<feature type="transmembrane region" description="Helical" evidence="11">
    <location>
        <begin position="102"/>
        <end position="127"/>
    </location>
</feature>
<evidence type="ECO:0000313" key="12">
    <source>
        <dbReference type="EMBL" id="VAX30805.1"/>
    </source>
</evidence>
<dbReference type="InterPro" id="IPR002585">
    <property type="entry name" value="Cyt-d_ubiquinol_oxidase_su_1"/>
</dbReference>
<keyword evidence="6" id="KW-0479">Metal-binding</keyword>
<feature type="transmembrane region" description="Helical" evidence="11">
    <location>
        <begin position="503"/>
        <end position="525"/>
    </location>
</feature>
<evidence type="ECO:0008006" key="13">
    <source>
        <dbReference type="Google" id="ProtNLM"/>
    </source>
</evidence>
<organism evidence="12">
    <name type="scientific">hydrothermal vent metagenome</name>
    <dbReference type="NCBI Taxonomy" id="652676"/>
    <lineage>
        <taxon>unclassified sequences</taxon>
        <taxon>metagenomes</taxon>
        <taxon>ecological metagenomes</taxon>
    </lineage>
</organism>
<dbReference type="PANTHER" id="PTHR30365">
    <property type="entry name" value="CYTOCHROME D UBIQUINOL OXIDASE"/>
    <property type="match status" value="1"/>
</dbReference>
<feature type="transmembrane region" description="Helical" evidence="11">
    <location>
        <begin position="310"/>
        <end position="332"/>
    </location>
</feature>
<keyword evidence="2" id="KW-0813">Transport</keyword>
<feature type="transmembrane region" description="Helical" evidence="11">
    <location>
        <begin position="474"/>
        <end position="497"/>
    </location>
</feature>
<proteinExistence type="predicted"/>
<dbReference type="Pfam" id="PF01654">
    <property type="entry name" value="Cyt_bd_oxida_I"/>
    <property type="match status" value="1"/>
</dbReference>
<evidence type="ECO:0000256" key="7">
    <source>
        <dbReference type="ARBA" id="ARBA00022982"/>
    </source>
</evidence>
<comment type="subcellular location">
    <subcellularLocation>
        <location evidence="1">Cell membrane</location>
        <topology evidence="1">Multi-pass membrane protein</topology>
    </subcellularLocation>
</comment>
<keyword evidence="9" id="KW-0408">Iron</keyword>
<evidence type="ECO:0000256" key="5">
    <source>
        <dbReference type="ARBA" id="ARBA00022692"/>
    </source>
</evidence>